<feature type="signal peptide" evidence="1">
    <location>
        <begin position="1"/>
        <end position="28"/>
    </location>
</feature>
<evidence type="ECO:0000313" key="3">
    <source>
        <dbReference type="Proteomes" id="UP001596137"/>
    </source>
</evidence>
<evidence type="ECO:0000256" key="1">
    <source>
        <dbReference type="SAM" id="SignalP"/>
    </source>
</evidence>
<dbReference type="Gene3D" id="2.60.120.260">
    <property type="entry name" value="Galactose-binding domain-like"/>
    <property type="match status" value="1"/>
</dbReference>
<proteinExistence type="predicted"/>
<dbReference type="Proteomes" id="UP001596137">
    <property type="component" value="Unassembled WGS sequence"/>
</dbReference>
<protein>
    <recommendedName>
        <fullName evidence="4">CBM-cenC domain-containing protein</fullName>
    </recommendedName>
</protein>
<keyword evidence="3" id="KW-1185">Reference proteome</keyword>
<gene>
    <name evidence="2" type="ORF">ACFP1K_37200</name>
</gene>
<keyword evidence="1" id="KW-0732">Signal</keyword>
<name>A0ABW1NU96_9ACTN</name>
<sequence>MSLQLKRLITGLVAVGAAVVLTAGPAAAFAPPYDPEPTGPYAQPVDASVPKRGCTTTLSDPKNATGSNPAVQVIYAWHDGGGNNYATHAQNIAKIVDRMDWSLDESTNYDQHINLSCRTGFDTSTYSGYAQALVVPEKIENGVIGGETPVDVISADLAAAGYDTSNRRYIVFEDFNGTANAYYDPNNSIGVATADGWASGTMLHELLHLGHANYVDHSKVTETPDVLSYPDVMSNPYYDWLLDHNFNSYYDPSETAATFYTGNYPDTRKVNVAAWPYFTTPTCCDVGYSNDLLTAQERTIEDQAPYGTPTGFTVSGGGWMQVTPPGPNAQTSARYYDGRRSLTMNVQSHANGFVSVTRKPAVTAGQPYKFFAWITSSGSGNLRLRLSWYNSSNALISNSDGSLFGVGSSWTERSLLATAPAGAATVQLSVMSPSGQTFVYQLDSLQLNHCNNGKTTDGCRLNG</sequence>
<feature type="chain" id="PRO_5046950635" description="CBM-cenC domain-containing protein" evidence="1">
    <location>
        <begin position="29"/>
        <end position="463"/>
    </location>
</feature>
<organism evidence="2 3">
    <name type="scientific">Sphaerisporangium aureirubrum</name>
    <dbReference type="NCBI Taxonomy" id="1544736"/>
    <lineage>
        <taxon>Bacteria</taxon>
        <taxon>Bacillati</taxon>
        <taxon>Actinomycetota</taxon>
        <taxon>Actinomycetes</taxon>
        <taxon>Streptosporangiales</taxon>
        <taxon>Streptosporangiaceae</taxon>
        <taxon>Sphaerisporangium</taxon>
    </lineage>
</organism>
<evidence type="ECO:0008006" key="4">
    <source>
        <dbReference type="Google" id="ProtNLM"/>
    </source>
</evidence>
<evidence type="ECO:0000313" key="2">
    <source>
        <dbReference type="EMBL" id="MFC6086851.1"/>
    </source>
</evidence>
<reference evidence="3" key="1">
    <citation type="journal article" date="2019" name="Int. J. Syst. Evol. Microbiol.">
        <title>The Global Catalogue of Microorganisms (GCM) 10K type strain sequencing project: providing services to taxonomists for standard genome sequencing and annotation.</title>
        <authorList>
            <consortium name="The Broad Institute Genomics Platform"/>
            <consortium name="The Broad Institute Genome Sequencing Center for Infectious Disease"/>
            <person name="Wu L."/>
            <person name="Ma J."/>
        </authorList>
    </citation>
    <scope>NUCLEOTIDE SEQUENCE [LARGE SCALE GENOMIC DNA]</scope>
    <source>
        <strain evidence="3">JCM 30346</strain>
    </source>
</reference>
<dbReference type="EMBL" id="JBHSRF010000103">
    <property type="protein sequence ID" value="MFC6086851.1"/>
    <property type="molecule type" value="Genomic_DNA"/>
</dbReference>
<accession>A0ABW1NU96</accession>
<dbReference type="RefSeq" id="WP_380762434.1">
    <property type="nucleotide sequence ID" value="NZ_JBHSRF010000103.1"/>
</dbReference>
<comment type="caution">
    <text evidence="2">The sequence shown here is derived from an EMBL/GenBank/DDBJ whole genome shotgun (WGS) entry which is preliminary data.</text>
</comment>